<dbReference type="SUPFAM" id="SSF56574">
    <property type="entry name" value="Serpins"/>
    <property type="match status" value="1"/>
</dbReference>
<dbReference type="PANTHER" id="PTHR11461">
    <property type="entry name" value="SERINE PROTEASE INHIBITOR, SERPIN"/>
    <property type="match status" value="1"/>
</dbReference>
<reference evidence="6 7" key="1">
    <citation type="submission" date="2020-07" db="EMBL/GenBank/DDBJ databases">
        <title>Thermogemmata thermophila gen. nov., sp. nov., a novel moderate thermophilic planctomycete from a Kamchatka hot spring.</title>
        <authorList>
            <person name="Elcheninov A.G."/>
            <person name="Podosokorskaya O.A."/>
            <person name="Kovaleva O.L."/>
            <person name="Novikov A."/>
            <person name="Bonch-Osmolovskaya E.A."/>
            <person name="Toshchakov S.V."/>
            <person name="Kublanov I.V."/>
        </authorList>
    </citation>
    <scope>NUCLEOTIDE SEQUENCE [LARGE SCALE GENOMIC DNA]</scope>
    <source>
        <strain evidence="6 7">2918</strain>
    </source>
</reference>
<comment type="subcellular location">
    <subcellularLocation>
        <location evidence="1">Secreted</location>
    </subcellularLocation>
</comment>
<evidence type="ECO:0000256" key="2">
    <source>
        <dbReference type="ARBA" id="ARBA00022525"/>
    </source>
</evidence>
<dbReference type="FunFam" id="3.30.497.10:FF:000031">
    <property type="entry name" value="Putative salivary serpin"/>
    <property type="match status" value="1"/>
</dbReference>
<dbReference type="InterPro" id="IPR042185">
    <property type="entry name" value="Serpin_sf_2"/>
</dbReference>
<dbReference type="SMART" id="SM00093">
    <property type="entry name" value="SERPIN"/>
    <property type="match status" value="1"/>
</dbReference>
<evidence type="ECO:0000313" key="6">
    <source>
        <dbReference type="EMBL" id="MBA2227770.1"/>
    </source>
</evidence>
<dbReference type="InterPro" id="IPR036186">
    <property type="entry name" value="Serpin_sf"/>
</dbReference>
<accession>A0A7V8VH35</accession>
<evidence type="ECO:0000313" key="7">
    <source>
        <dbReference type="Proteomes" id="UP000542342"/>
    </source>
</evidence>
<sequence>MQRKPGWYPTCARTWGFGVVSGLVVSLAVIASPRGWTEEPRAVPQQQLRPLVEGNTRFAFNLYAQLVAKDPKGNHFLSPFSISTALAMAAAGARGETQAEMIRTLHLPDQAYAAFGALLRDLNGGDPAKRGFTLSTANALWAQQGYPWRAEYKKLLQQDFRAGLFDVDFISEPEQARNTINKWVENETREKIKDLIPPRAITPLTRAVLTNAIYFKGDWLSQFDKKKTQEQPFTRLDGSQVKVPLMYQSNPKDCLYAETPDLQVLDLPYVGKRLSMTILLPRKHDGLPDLEKQLSAEKLTQILGALRPAGKVEVFLPHFRLEMQQPYLLNEPLKALGIKKAFTTKEADFSGMHSGPEKLFISHVLHKAFVEVNEEGTEAAAATAIVFALSATRPTPKIFRADRPFLFLIRDQQTGSILFLGRLVDPPSSQK</sequence>
<keyword evidence="2" id="KW-0964">Secreted</keyword>
<dbReference type="Proteomes" id="UP000542342">
    <property type="component" value="Unassembled WGS sequence"/>
</dbReference>
<keyword evidence="3" id="KW-0732">Signal</keyword>
<dbReference type="AlphaFoldDB" id="A0A7V8VH35"/>
<dbReference type="InterPro" id="IPR042178">
    <property type="entry name" value="Serpin_sf_1"/>
</dbReference>
<dbReference type="EMBL" id="JACEFB010000019">
    <property type="protein sequence ID" value="MBA2227770.1"/>
    <property type="molecule type" value="Genomic_DNA"/>
</dbReference>
<dbReference type="PROSITE" id="PS00284">
    <property type="entry name" value="SERPIN"/>
    <property type="match status" value="1"/>
</dbReference>
<evidence type="ECO:0000256" key="4">
    <source>
        <dbReference type="RuleBase" id="RU000411"/>
    </source>
</evidence>
<feature type="domain" description="Serpin" evidence="5">
    <location>
        <begin position="60"/>
        <end position="426"/>
    </location>
</feature>
<dbReference type="Pfam" id="PF00079">
    <property type="entry name" value="Serpin"/>
    <property type="match status" value="1"/>
</dbReference>
<organism evidence="6 7">
    <name type="scientific">Thermogemmata fonticola</name>
    <dbReference type="NCBI Taxonomy" id="2755323"/>
    <lineage>
        <taxon>Bacteria</taxon>
        <taxon>Pseudomonadati</taxon>
        <taxon>Planctomycetota</taxon>
        <taxon>Planctomycetia</taxon>
        <taxon>Gemmatales</taxon>
        <taxon>Gemmataceae</taxon>
        <taxon>Thermogemmata</taxon>
    </lineage>
</organism>
<dbReference type="InterPro" id="IPR023795">
    <property type="entry name" value="Serpin_CS"/>
</dbReference>
<dbReference type="PANTHER" id="PTHR11461:SF211">
    <property type="entry name" value="GH10112P-RELATED"/>
    <property type="match status" value="1"/>
</dbReference>
<dbReference type="Gene3D" id="2.30.39.10">
    <property type="entry name" value="Alpha-1-antitrypsin, domain 1"/>
    <property type="match status" value="1"/>
</dbReference>
<keyword evidence="7" id="KW-1185">Reference proteome</keyword>
<dbReference type="InterPro" id="IPR000215">
    <property type="entry name" value="Serpin_fam"/>
</dbReference>
<comment type="similarity">
    <text evidence="4">Belongs to the serpin family.</text>
</comment>
<dbReference type="GO" id="GO:0004867">
    <property type="term" value="F:serine-type endopeptidase inhibitor activity"/>
    <property type="evidence" value="ECO:0007669"/>
    <property type="project" value="InterPro"/>
</dbReference>
<gene>
    <name evidence="6" type="ORF">H0921_16545</name>
</gene>
<name>A0A7V8VH35_9BACT</name>
<evidence type="ECO:0000256" key="1">
    <source>
        <dbReference type="ARBA" id="ARBA00004613"/>
    </source>
</evidence>
<protein>
    <submittedName>
        <fullName evidence="6">Serpin family protein</fullName>
    </submittedName>
</protein>
<dbReference type="CDD" id="cd19590">
    <property type="entry name" value="serpin_thermopin-like"/>
    <property type="match status" value="1"/>
</dbReference>
<dbReference type="InterPro" id="IPR023796">
    <property type="entry name" value="Serpin_dom"/>
</dbReference>
<comment type="caution">
    <text evidence="6">The sequence shown here is derived from an EMBL/GenBank/DDBJ whole genome shotgun (WGS) entry which is preliminary data.</text>
</comment>
<dbReference type="Gene3D" id="3.30.497.10">
    <property type="entry name" value="Antithrombin, subunit I, domain 2"/>
    <property type="match status" value="1"/>
</dbReference>
<evidence type="ECO:0000259" key="5">
    <source>
        <dbReference type="SMART" id="SM00093"/>
    </source>
</evidence>
<proteinExistence type="inferred from homology"/>
<dbReference type="GO" id="GO:0005615">
    <property type="term" value="C:extracellular space"/>
    <property type="evidence" value="ECO:0007669"/>
    <property type="project" value="InterPro"/>
</dbReference>
<dbReference type="RefSeq" id="WP_194539636.1">
    <property type="nucleotide sequence ID" value="NZ_JACEFB010000019.1"/>
</dbReference>
<evidence type="ECO:0000256" key="3">
    <source>
        <dbReference type="ARBA" id="ARBA00022729"/>
    </source>
</evidence>